<sequence>MVDTHQPSTTQIKKIPNYSIEDQFNPGTQAPWSGYTTAVDNESRLRNQFFANQAAAQSKYIPSSSSDLYNYDIQQQIIKAHSQPFPLIEKPASDITTPQPYPKLFETQQFAPFDANEYGLGSNTFENHTRQQVKNLGLYAKHPKNK</sequence>
<organism evidence="1">
    <name type="scientific">viral metagenome</name>
    <dbReference type="NCBI Taxonomy" id="1070528"/>
    <lineage>
        <taxon>unclassified sequences</taxon>
        <taxon>metagenomes</taxon>
        <taxon>organismal metagenomes</taxon>
    </lineage>
</organism>
<protein>
    <submittedName>
        <fullName evidence="1">Uncharacterized protein</fullName>
    </submittedName>
</protein>
<dbReference type="AlphaFoldDB" id="A0A6C0BW28"/>
<reference evidence="1" key="1">
    <citation type="journal article" date="2020" name="Nature">
        <title>Giant virus diversity and host interactions through global metagenomics.</title>
        <authorList>
            <person name="Schulz F."/>
            <person name="Roux S."/>
            <person name="Paez-Espino D."/>
            <person name="Jungbluth S."/>
            <person name="Walsh D.A."/>
            <person name="Denef V.J."/>
            <person name="McMahon K.D."/>
            <person name="Konstantinidis K.T."/>
            <person name="Eloe-Fadrosh E.A."/>
            <person name="Kyrpides N.C."/>
            <person name="Woyke T."/>
        </authorList>
    </citation>
    <scope>NUCLEOTIDE SEQUENCE</scope>
    <source>
        <strain evidence="1">GVMAG-M-3300018868-6</strain>
    </source>
</reference>
<evidence type="ECO:0000313" key="1">
    <source>
        <dbReference type="EMBL" id="QHS95774.1"/>
    </source>
</evidence>
<proteinExistence type="predicted"/>
<name>A0A6C0BW28_9ZZZZ</name>
<dbReference type="EMBL" id="MN739257">
    <property type="protein sequence ID" value="QHS95774.1"/>
    <property type="molecule type" value="Genomic_DNA"/>
</dbReference>
<accession>A0A6C0BW28</accession>